<dbReference type="EMBL" id="DWYA01000061">
    <property type="protein sequence ID" value="HJB40233.1"/>
    <property type="molecule type" value="Genomic_DNA"/>
</dbReference>
<dbReference type="Pfam" id="PF02424">
    <property type="entry name" value="ApbE"/>
    <property type="match status" value="1"/>
</dbReference>
<keyword evidence="7" id="KW-0274">FAD</keyword>
<dbReference type="InterPro" id="IPR024932">
    <property type="entry name" value="ApbE"/>
</dbReference>
<evidence type="ECO:0000256" key="3">
    <source>
        <dbReference type="ARBA" id="ARBA00016337"/>
    </source>
</evidence>
<keyword evidence="8" id="KW-0460">Magnesium</keyword>
<evidence type="ECO:0000256" key="10">
    <source>
        <dbReference type="ARBA" id="ARBA00048540"/>
    </source>
</evidence>
<proteinExistence type="predicted"/>
<evidence type="ECO:0000256" key="9">
    <source>
        <dbReference type="ARBA" id="ARBA00031306"/>
    </source>
</evidence>
<sequence>MPPQTEIALCKAKCGFQNLRLDRMRGTAFLTQEGMQIDLGGIAKGYAADEVRRMLQEQGVKSAQINFGGTVVVWGQPQHIGIQNPFQKTGSPMADLLVENKAIVTSGIYEQCFFHKGNRLHHMIDPRTGRPSCSGLLSVTLIGDETAQLDALATAVCCLGIQEGLPILQKYGIEAVFVTDDGVVQATPALHNQLSFCA</sequence>
<comment type="caution">
    <text evidence="11">The sequence shown here is derived from an EMBL/GenBank/DDBJ whole genome shotgun (WGS) entry which is preliminary data.</text>
</comment>
<organism evidence="11 12">
    <name type="scientific">Candidatus Ruthenibacterium avium</name>
    <dbReference type="NCBI Taxonomy" id="2838751"/>
    <lineage>
        <taxon>Bacteria</taxon>
        <taxon>Bacillati</taxon>
        <taxon>Bacillota</taxon>
        <taxon>Clostridia</taxon>
        <taxon>Eubacteriales</taxon>
        <taxon>Oscillospiraceae</taxon>
        <taxon>Ruthenibacterium</taxon>
    </lineage>
</organism>
<reference evidence="11" key="1">
    <citation type="journal article" date="2021" name="PeerJ">
        <title>Extensive microbial diversity within the chicken gut microbiome revealed by metagenomics and culture.</title>
        <authorList>
            <person name="Gilroy R."/>
            <person name="Ravi A."/>
            <person name="Getino M."/>
            <person name="Pursley I."/>
            <person name="Horton D.L."/>
            <person name="Alikhan N.F."/>
            <person name="Baker D."/>
            <person name="Gharbi K."/>
            <person name="Hall N."/>
            <person name="Watson M."/>
            <person name="Adriaenssens E.M."/>
            <person name="Foster-Nyarko E."/>
            <person name="Jarju S."/>
            <person name="Secka A."/>
            <person name="Antonio M."/>
            <person name="Oren A."/>
            <person name="Chaudhuri R.R."/>
            <person name="La Ragione R."/>
            <person name="Hildebrand F."/>
            <person name="Pallen M.J."/>
        </authorList>
    </citation>
    <scope>NUCLEOTIDE SEQUENCE</scope>
    <source>
        <strain evidence="11">ChiBcec8-14828</strain>
    </source>
</reference>
<keyword evidence="4" id="KW-0285">Flavoprotein</keyword>
<dbReference type="Proteomes" id="UP000824209">
    <property type="component" value="Unassembled WGS sequence"/>
</dbReference>
<reference evidence="11" key="2">
    <citation type="submission" date="2021-04" db="EMBL/GenBank/DDBJ databases">
        <authorList>
            <person name="Gilroy R."/>
        </authorList>
    </citation>
    <scope>NUCLEOTIDE SEQUENCE</scope>
    <source>
        <strain evidence="11">ChiBcec8-14828</strain>
    </source>
</reference>
<dbReference type="PANTHER" id="PTHR30040:SF2">
    <property type="entry name" value="FAD:PROTEIN FMN TRANSFERASE"/>
    <property type="match status" value="1"/>
</dbReference>
<comment type="catalytic activity">
    <reaction evidence="10">
        <text>L-threonyl-[protein] + FAD = FMN-L-threonyl-[protein] + AMP + H(+)</text>
        <dbReference type="Rhea" id="RHEA:36847"/>
        <dbReference type="Rhea" id="RHEA-COMP:11060"/>
        <dbReference type="Rhea" id="RHEA-COMP:11061"/>
        <dbReference type="ChEBI" id="CHEBI:15378"/>
        <dbReference type="ChEBI" id="CHEBI:30013"/>
        <dbReference type="ChEBI" id="CHEBI:57692"/>
        <dbReference type="ChEBI" id="CHEBI:74257"/>
        <dbReference type="ChEBI" id="CHEBI:456215"/>
        <dbReference type="EC" id="2.7.1.180"/>
    </reaction>
</comment>
<evidence type="ECO:0000256" key="8">
    <source>
        <dbReference type="ARBA" id="ARBA00022842"/>
    </source>
</evidence>
<evidence type="ECO:0000313" key="12">
    <source>
        <dbReference type="Proteomes" id="UP000824209"/>
    </source>
</evidence>
<dbReference type="Gene3D" id="3.10.520.10">
    <property type="entry name" value="ApbE-like domains"/>
    <property type="match status" value="1"/>
</dbReference>
<accession>A0A9D2S129</accession>
<dbReference type="GO" id="GO:0046872">
    <property type="term" value="F:metal ion binding"/>
    <property type="evidence" value="ECO:0007669"/>
    <property type="project" value="UniProtKB-KW"/>
</dbReference>
<keyword evidence="6" id="KW-0479">Metal-binding</keyword>
<dbReference type="GO" id="GO:0016740">
    <property type="term" value="F:transferase activity"/>
    <property type="evidence" value="ECO:0007669"/>
    <property type="project" value="UniProtKB-KW"/>
</dbReference>
<evidence type="ECO:0000256" key="1">
    <source>
        <dbReference type="ARBA" id="ARBA00001946"/>
    </source>
</evidence>
<keyword evidence="5 11" id="KW-0808">Transferase</keyword>
<evidence type="ECO:0000256" key="7">
    <source>
        <dbReference type="ARBA" id="ARBA00022827"/>
    </source>
</evidence>
<dbReference type="PANTHER" id="PTHR30040">
    <property type="entry name" value="THIAMINE BIOSYNTHESIS LIPOPROTEIN APBE"/>
    <property type="match status" value="1"/>
</dbReference>
<evidence type="ECO:0000256" key="2">
    <source>
        <dbReference type="ARBA" id="ARBA00011955"/>
    </source>
</evidence>
<protein>
    <recommendedName>
        <fullName evidence="3">FAD:protein FMN transferase</fullName>
        <ecNumber evidence="2">2.7.1.180</ecNumber>
    </recommendedName>
    <alternativeName>
        <fullName evidence="9">Flavin transferase</fullName>
    </alternativeName>
</protein>
<evidence type="ECO:0000256" key="5">
    <source>
        <dbReference type="ARBA" id="ARBA00022679"/>
    </source>
</evidence>
<comment type="cofactor">
    <cofactor evidence="1">
        <name>Mg(2+)</name>
        <dbReference type="ChEBI" id="CHEBI:18420"/>
    </cofactor>
</comment>
<dbReference type="InterPro" id="IPR003374">
    <property type="entry name" value="ApbE-like_sf"/>
</dbReference>
<gene>
    <name evidence="11" type="ORF">H9943_07535</name>
</gene>
<evidence type="ECO:0000256" key="4">
    <source>
        <dbReference type="ARBA" id="ARBA00022630"/>
    </source>
</evidence>
<dbReference type="SUPFAM" id="SSF143631">
    <property type="entry name" value="ApbE-like"/>
    <property type="match status" value="1"/>
</dbReference>
<dbReference type="AlphaFoldDB" id="A0A9D2S129"/>
<evidence type="ECO:0000313" key="11">
    <source>
        <dbReference type="EMBL" id="HJB40233.1"/>
    </source>
</evidence>
<name>A0A9D2S129_9FIRM</name>
<dbReference type="EC" id="2.7.1.180" evidence="2"/>
<evidence type="ECO:0000256" key="6">
    <source>
        <dbReference type="ARBA" id="ARBA00022723"/>
    </source>
</evidence>